<evidence type="ECO:0000256" key="3">
    <source>
        <dbReference type="ARBA" id="ARBA00023002"/>
    </source>
</evidence>
<dbReference type="InterPro" id="IPR016208">
    <property type="entry name" value="Ald_Oxase/xanthine_DH-like"/>
</dbReference>
<dbReference type="InterPro" id="IPR008274">
    <property type="entry name" value="AldOxase/xan_DH_MoCoBD1"/>
</dbReference>
<dbReference type="InterPro" id="IPR001041">
    <property type="entry name" value="2Fe-2S_ferredoxin-type"/>
</dbReference>
<dbReference type="Pfam" id="PF20256">
    <property type="entry name" value="MoCoBD_2"/>
    <property type="match status" value="1"/>
</dbReference>
<gene>
    <name evidence="6" type="ORF">VF724_18325</name>
</gene>
<dbReference type="CDD" id="cd00207">
    <property type="entry name" value="fer2"/>
    <property type="match status" value="1"/>
</dbReference>
<accession>A0ABU5ZQ37</accession>
<keyword evidence="4" id="KW-0408">Iron</keyword>
<dbReference type="SUPFAM" id="SSF54292">
    <property type="entry name" value="2Fe-2S ferredoxin-like"/>
    <property type="match status" value="1"/>
</dbReference>
<dbReference type="SMART" id="SM01008">
    <property type="entry name" value="Ald_Xan_dh_C"/>
    <property type="match status" value="1"/>
</dbReference>
<dbReference type="Pfam" id="PF00111">
    <property type="entry name" value="Fer2"/>
    <property type="match status" value="1"/>
</dbReference>
<reference evidence="6" key="1">
    <citation type="submission" date="2023-12" db="EMBL/GenBank/DDBJ databases">
        <title>Fervidustalea candida gen. nov., sp. nov., a novel member of the family Paenibacillaceae isolated from a geothermal area.</title>
        <authorList>
            <person name="Li W.-J."/>
            <person name="Jiao J.-Y."/>
            <person name="Chen Y."/>
        </authorList>
    </citation>
    <scope>NUCLEOTIDE SEQUENCE</scope>
    <source>
        <strain evidence="6">SYSU GA230002</strain>
    </source>
</reference>
<dbReference type="InterPro" id="IPR037165">
    <property type="entry name" value="AldOxase/xan_DH_Mopterin-bd_sf"/>
</dbReference>
<dbReference type="InterPro" id="IPR012675">
    <property type="entry name" value="Beta-grasp_dom_sf"/>
</dbReference>
<evidence type="ECO:0000259" key="5">
    <source>
        <dbReference type="PROSITE" id="PS51085"/>
    </source>
</evidence>
<dbReference type="InterPro" id="IPR046867">
    <property type="entry name" value="AldOxase/xan_DH_MoCoBD2"/>
</dbReference>
<protein>
    <submittedName>
        <fullName evidence="6">Molybdopterin-dependent oxidoreductase</fullName>
    </submittedName>
</protein>
<dbReference type="Pfam" id="PF02738">
    <property type="entry name" value="MoCoBD_1"/>
    <property type="match status" value="1"/>
</dbReference>
<dbReference type="PANTHER" id="PTHR11908:SF157">
    <property type="entry name" value="XANTHINE DEHYDROGENASE SUBUNIT D-RELATED"/>
    <property type="match status" value="1"/>
</dbReference>
<dbReference type="Gene3D" id="3.30.365.10">
    <property type="entry name" value="Aldehyde oxidase/xanthine dehydrogenase, molybdopterin binding domain"/>
    <property type="match status" value="4"/>
</dbReference>
<keyword evidence="3" id="KW-0560">Oxidoreductase</keyword>
<dbReference type="Proteomes" id="UP001310386">
    <property type="component" value="Unassembled WGS sequence"/>
</dbReference>
<dbReference type="SUPFAM" id="SSF56003">
    <property type="entry name" value="Molybdenum cofactor-binding domain"/>
    <property type="match status" value="1"/>
</dbReference>
<dbReference type="InterPro" id="IPR036856">
    <property type="entry name" value="Ald_Oxase/Xan_DH_a/b_sf"/>
</dbReference>
<dbReference type="Gene3D" id="3.90.1170.50">
    <property type="entry name" value="Aldehyde oxidase/xanthine dehydrogenase, a/b hammerhead"/>
    <property type="match status" value="1"/>
</dbReference>
<dbReference type="PROSITE" id="PS51085">
    <property type="entry name" value="2FE2S_FER_2"/>
    <property type="match status" value="1"/>
</dbReference>
<dbReference type="InterPro" id="IPR002888">
    <property type="entry name" value="2Fe-2S-bd"/>
</dbReference>
<dbReference type="EMBL" id="JAYJLD010000041">
    <property type="protein sequence ID" value="MEB3103596.1"/>
    <property type="molecule type" value="Genomic_DNA"/>
</dbReference>
<dbReference type="Pfam" id="PF01315">
    <property type="entry name" value="Ald_Xan_dh_C"/>
    <property type="match status" value="1"/>
</dbReference>
<comment type="similarity">
    <text evidence="1">Belongs to the xanthine dehydrogenase family.</text>
</comment>
<dbReference type="InterPro" id="IPR000674">
    <property type="entry name" value="Ald_Oxase/Xan_DH_a/b"/>
</dbReference>
<dbReference type="Gene3D" id="1.10.150.120">
    <property type="entry name" value="[2Fe-2S]-binding domain"/>
    <property type="match status" value="1"/>
</dbReference>
<dbReference type="SUPFAM" id="SSF54665">
    <property type="entry name" value="CO dehydrogenase molybdoprotein N-domain-like"/>
    <property type="match status" value="1"/>
</dbReference>
<evidence type="ECO:0000256" key="2">
    <source>
        <dbReference type="ARBA" id="ARBA00022723"/>
    </source>
</evidence>
<feature type="domain" description="2Fe-2S ferredoxin-type" evidence="5">
    <location>
        <begin position="3"/>
        <end position="79"/>
    </location>
</feature>
<evidence type="ECO:0000313" key="7">
    <source>
        <dbReference type="Proteomes" id="UP001310386"/>
    </source>
</evidence>
<evidence type="ECO:0000256" key="4">
    <source>
        <dbReference type="ARBA" id="ARBA00023004"/>
    </source>
</evidence>
<dbReference type="PROSITE" id="PS00197">
    <property type="entry name" value="2FE2S_FER_1"/>
    <property type="match status" value="1"/>
</dbReference>
<dbReference type="InterPro" id="IPR036884">
    <property type="entry name" value="2Fe-2S-bd_dom_sf"/>
</dbReference>
<dbReference type="RefSeq" id="WP_371755725.1">
    <property type="nucleotide sequence ID" value="NZ_JAYJLD010000041.1"/>
</dbReference>
<evidence type="ECO:0000256" key="1">
    <source>
        <dbReference type="ARBA" id="ARBA00006849"/>
    </source>
</evidence>
<evidence type="ECO:0000313" key="6">
    <source>
        <dbReference type="EMBL" id="MEB3103596.1"/>
    </source>
</evidence>
<keyword evidence="2" id="KW-0479">Metal-binding</keyword>
<dbReference type="SUPFAM" id="SSF47741">
    <property type="entry name" value="CO dehydrogenase ISP C-domain like"/>
    <property type="match status" value="1"/>
</dbReference>
<dbReference type="Pfam" id="PF01799">
    <property type="entry name" value="Fer2_2"/>
    <property type="match status" value="1"/>
</dbReference>
<dbReference type="InterPro" id="IPR006058">
    <property type="entry name" value="2Fe2S_fd_BS"/>
</dbReference>
<dbReference type="PANTHER" id="PTHR11908">
    <property type="entry name" value="XANTHINE DEHYDROGENASE"/>
    <property type="match status" value="1"/>
</dbReference>
<name>A0ABU5ZQ37_9BACL</name>
<comment type="caution">
    <text evidence="6">The sequence shown here is derived from an EMBL/GenBank/DDBJ whole genome shotgun (WGS) entry which is preliminary data.</text>
</comment>
<organism evidence="6 7">
    <name type="scientific">Ferviditalea candida</name>
    <dbReference type="NCBI Taxonomy" id="3108399"/>
    <lineage>
        <taxon>Bacteria</taxon>
        <taxon>Bacillati</taxon>
        <taxon>Bacillota</taxon>
        <taxon>Bacilli</taxon>
        <taxon>Bacillales</taxon>
        <taxon>Paenibacillaceae</taxon>
        <taxon>Ferviditalea</taxon>
    </lineage>
</organism>
<dbReference type="Gene3D" id="3.10.20.30">
    <property type="match status" value="1"/>
</dbReference>
<proteinExistence type="inferred from homology"/>
<sequence length="928" mass="99953">MKKEITLKVNGRDRTVYIDPSRTLQDALRLDLEMTGSKKCCNDGYCGACTVLLDGKSVKSCLVFAMEAEGKEITTIEGLSSEMQLDPIQEAFIEHGAAQCGMCTPGMIMSAKDLLEHNPAPSRDEIKEAIKGNLCRCTGYVKIIDAIASVAKKNKPAAAEGVLAQSGSKWVGKSVPRVDSREKVTGQATYIADWVLPGMLYGEILRSNVPHARIVSIDTSEAEKLPGVFAVITGKDMANQFGPFVADETGLAVEKVRYVGDGIAAVAAINEEIATKALGLIEVEYEELAFVVDPEEAMKEGAPLIHDAELNIAAHNRVVAGDVDAGFAEADYVFEDRFETTKQAHACMEPHICIGHWEASNKIVLYDSTQSTFFMRFHLSNIFKMSASKIRIVAPYIGGGFGSKSEVHAIHVCSLILSKKTGRPVKMGHTRDEEFTSSRTRHKEIIYLKTGVKKDGTITARQARVILDNGAYTSYGPGVSLTQSMLGGAVYRIPNYRYDGYVVYTNTPIGGAFRGFGSPQFTFAAESQADMIAKRIGMDPLEFRRKNLTQPGDKAISGPQLTTNGAMKSMELAAEALGFSDKYNGKNKLRGVGLAVGTHFTSGKFHPESNADFTGATVKVNEDGSINVLSGQIEMGSGNATTLSQIAAEEFGVDIEDVEIIMSDSETIPPDMGTFGSRGTTLGGKAVYMACQKAKKTIAEEAAKTFECDPESIIFENKQVICKDDPSKRAGLGQMVAGMMFRDGGGNHVVASAHFDAPCALPDPETGVGDFAMSYSFGTHAVEVEVDEETGRVTILDFVAVTDCGNVINPAGAEGQVEGGAMQGIGYAMYEDIKIRDGQPINTRFGNYKIPTVMTVPPIRTLWVETDDPRGTYGSKGLAEMGLVPTAPAIANAIEDAIGVRIQTLPITPEKILQALKEKRTREAQEVL</sequence>
<dbReference type="InterPro" id="IPR036010">
    <property type="entry name" value="2Fe-2S_ferredoxin-like_sf"/>
</dbReference>
<keyword evidence="7" id="KW-1185">Reference proteome</keyword>